<evidence type="ECO:0000256" key="1">
    <source>
        <dbReference type="ARBA" id="ARBA00022428"/>
    </source>
</evidence>
<protein>
    <recommendedName>
        <fullName evidence="3">Putative 2-succinyl-6-hydroxy-2,4-cyclohexadiene-1-carboxylate synthase</fullName>
        <shortName evidence="3">SHCHC synthase</shortName>
        <ecNumber evidence="3">4.2.99.20</ecNumber>
    </recommendedName>
</protein>
<dbReference type="Pfam" id="PF00561">
    <property type="entry name" value="Abhydrolase_1"/>
    <property type="match status" value="1"/>
</dbReference>
<dbReference type="InterPro" id="IPR000073">
    <property type="entry name" value="AB_hydrolase_1"/>
</dbReference>
<dbReference type="EC" id="4.2.99.20" evidence="3"/>
<evidence type="ECO:0000313" key="5">
    <source>
        <dbReference type="EMBL" id="WLV23858.1"/>
    </source>
</evidence>
<dbReference type="HAMAP" id="MF_01660">
    <property type="entry name" value="MenH"/>
    <property type="match status" value="1"/>
</dbReference>
<reference evidence="5" key="1">
    <citation type="submission" date="2023-06" db="EMBL/GenBank/DDBJ databases">
        <title>A Treasure from Seagulls: Isolation and Description of Aciduricobacillus qingdaonensis gen. nov., sp. nov., a Rare Obligately Uric Acid-utilizing Member in the Family Bacillaceae.</title>
        <authorList>
            <person name="Liu W."/>
            <person name="Wang B."/>
        </authorList>
    </citation>
    <scope>NUCLEOTIDE SEQUENCE</scope>
    <source>
        <strain evidence="5">44XB</strain>
    </source>
</reference>
<comment type="function">
    <text evidence="3">Catalyzes a proton abstraction reaction that results in 2,5-elimination of pyruvate from 2-succinyl-5-enolpyruvyl-6-hydroxy-3-cyclohexene-1-carboxylate (SEPHCHC) and the formation of 2-succinyl-6-hydroxy-2,4-cyclohexadiene-1-carboxylate (SHCHC).</text>
</comment>
<dbReference type="SUPFAM" id="SSF53474">
    <property type="entry name" value="alpha/beta-Hydrolases"/>
    <property type="match status" value="1"/>
</dbReference>
<evidence type="ECO:0000259" key="4">
    <source>
        <dbReference type="Pfam" id="PF00561"/>
    </source>
</evidence>
<dbReference type="InterPro" id="IPR029058">
    <property type="entry name" value="AB_hydrolase_fold"/>
</dbReference>
<dbReference type="NCBIfam" id="TIGR03695">
    <property type="entry name" value="menH_SHCHC"/>
    <property type="match status" value="1"/>
</dbReference>
<gene>
    <name evidence="3 5" type="primary">menH</name>
    <name evidence="5" type="ORF">QR721_09430</name>
</gene>
<keyword evidence="6" id="KW-1185">Reference proteome</keyword>
<dbReference type="RefSeq" id="WP_348026296.1">
    <property type="nucleotide sequence ID" value="NZ_CP129113.1"/>
</dbReference>
<evidence type="ECO:0000313" key="6">
    <source>
        <dbReference type="Proteomes" id="UP001180087"/>
    </source>
</evidence>
<name>A0ABY9KSQ8_9BACI</name>
<evidence type="ECO:0000256" key="2">
    <source>
        <dbReference type="ARBA" id="ARBA00023239"/>
    </source>
</evidence>
<comment type="pathway">
    <text evidence="3">Quinol/quinone metabolism; 1,4-dihydroxy-2-naphthoate biosynthesis; 1,4-dihydroxy-2-naphthoate from chorismate: step 3/7.</text>
</comment>
<feature type="domain" description="AB hydrolase-1" evidence="4">
    <location>
        <begin position="21"/>
        <end position="252"/>
    </location>
</feature>
<accession>A0ABY9KSQ8</accession>
<dbReference type="Gene3D" id="3.40.50.1820">
    <property type="entry name" value="alpha/beta hydrolase"/>
    <property type="match status" value="1"/>
</dbReference>
<evidence type="ECO:0000256" key="3">
    <source>
        <dbReference type="HAMAP-Rule" id="MF_01660"/>
    </source>
</evidence>
<dbReference type="PRINTS" id="PR00111">
    <property type="entry name" value="ABHYDROLASE"/>
</dbReference>
<dbReference type="InterPro" id="IPR022485">
    <property type="entry name" value="SHCHC_synthase_MenH"/>
</dbReference>
<dbReference type="Proteomes" id="UP001180087">
    <property type="component" value="Chromosome"/>
</dbReference>
<comment type="catalytic activity">
    <reaction evidence="3">
        <text>5-enolpyruvoyl-6-hydroxy-2-succinyl-cyclohex-3-ene-1-carboxylate = (1R,6R)-6-hydroxy-2-succinyl-cyclohexa-2,4-diene-1-carboxylate + pyruvate</text>
        <dbReference type="Rhea" id="RHEA:25597"/>
        <dbReference type="ChEBI" id="CHEBI:15361"/>
        <dbReference type="ChEBI" id="CHEBI:58689"/>
        <dbReference type="ChEBI" id="CHEBI:58818"/>
        <dbReference type="EC" id="4.2.99.20"/>
    </reaction>
</comment>
<keyword evidence="1 3" id="KW-0474">Menaquinone biosynthesis</keyword>
<dbReference type="PANTHER" id="PTHR42916:SF1">
    <property type="entry name" value="PROTEIN PHYLLO, CHLOROPLASTIC"/>
    <property type="match status" value="1"/>
</dbReference>
<comment type="similarity">
    <text evidence="3">Belongs to the AB hydrolase superfamily. MenH family.</text>
</comment>
<dbReference type="GO" id="GO:0070205">
    <property type="term" value="F:2-succinyl-6-hydroxy-2,4-cyclohexadiene-1-carboxylate synthase activity"/>
    <property type="evidence" value="ECO:0007669"/>
    <property type="project" value="UniProtKB-EC"/>
</dbReference>
<organism evidence="5 6">
    <name type="scientific">Aciduricibacillus chroicocephali</name>
    <dbReference type="NCBI Taxonomy" id="3054939"/>
    <lineage>
        <taxon>Bacteria</taxon>
        <taxon>Bacillati</taxon>
        <taxon>Bacillota</taxon>
        <taxon>Bacilli</taxon>
        <taxon>Bacillales</taxon>
        <taxon>Bacillaceae</taxon>
        <taxon>Aciduricibacillus</taxon>
    </lineage>
</organism>
<proteinExistence type="inferred from homology"/>
<comment type="subunit">
    <text evidence="3">Monomer.</text>
</comment>
<keyword evidence="2 3" id="KW-0456">Lyase</keyword>
<dbReference type="EMBL" id="CP129113">
    <property type="protein sequence ID" value="WLV23858.1"/>
    <property type="molecule type" value="Genomic_DNA"/>
</dbReference>
<sequence length="267" mass="29999">MRFSGKYADYEYYDNKGKGLPIVLFHGFTGTSGTWEHFINSAIDRRVITIDLPGHGKTVSKSAVTMEQFSDDLQSLLYEQGIDLYHLVGYSMGGRTALFHTCAHPESIQSLTLESSSPGIAVEKERAARIASDEQLAERILTRGVKAFVDDWENIPLFKSQKMLSEKIRETIRNERLNQTKEGLAASLRGMGTGTQRSLWEELNKLPMPVLLLAGELDEKFVHIAQQMEKRLLNSKMIIIPDVGHAIHVENPSKFDKVVLEFVTACT</sequence>
<comment type="pathway">
    <text evidence="3">Quinol/quinone metabolism; menaquinone biosynthesis.</text>
</comment>
<dbReference type="PANTHER" id="PTHR42916">
    <property type="entry name" value="2-SUCCINYL-5-ENOLPYRUVYL-6-HYDROXY-3-CYCLOHEXENE-1-CARBOXYLATE SYNTHASE"/>
    <property type="match status" value="1"/>
</dbReference>